<feature type="transmembrane region" description="Helical" evidence="6">
    <location>
        <begin position="293"/>
        <end position="311"/>
    </location>
</feature>
<name>A0A073IPD7_9BACT</name>
<dbReference type="GeneID" id="90984289"/>
<dbReference type="eggNOG" id="COG1757">
    <property type="taxonomic scope" value="Bacteria"/>
</dbReference>
<keyword evidence="2" id="KW-1003">Cell membrane</keyword>
<feature type="transmembrane region" description="Helical" evidence="6">
    <location>
        <begin position="195"/>
        <end position="219"/>
    </location>
</feature>
<feature type="domain" description="Na+/H+ antiporter NhaC-like C-terminal" evidence="7">
    <location>
        <begin position="159"/>
        <end position="473"/>
    </location>
</feature>
<evidence type="ECO:0000256" key="6">
    <source>
        <dbReference type="SAM" id="Phobius"/>
    </source>
</evidence>
<dbReference type="PATRIC" id="fig|2754.20.peg.1977"/>
<dbReference type="RefSeq" id="WP_037977693.1">
    <property type="nucleotide sequence ID" value="NZ_JMKI01000045.1"/>
</dbReference>
<proteinExistence type="predicted"/>
<dbReference type="Proteomes" id="UP000027665">
    <property type="component" value="Unassembled WGS sequence"/>
</dbReference>
<dbReference type="EMBL" id="JMKI01000045">
    <property type="protein sequence ID" value="KEJ91574.1"/>
    <property type="molecule type" value="Genomic_DNA"/>
</dbReference>
<feature type="transmembrane region" description="Helical" evidence="6">
    <location>
        <begin position="332"/>
        <end position="358"/>
    </location>
</feature>
<comment type="caution">
    <text evidence="8">The sequence shown here is derived from an EMBL/GenBank/DDBJ whole genome shotgun (WGS) entry which is preliminary data.</text>
</comment>
<reference evidence="8 9" key="1">
    <citation type="submission" date="2014-04" db="EMBL/GenBank/DDBJ databases">
        <title>Draft Genome Sequence of Synergistes jonesii.</title>
        <authorList>
            <person name="Coil D.A."/>
            <person name="Eisen J.A."/>
            <person name="Holland-Moritz H.E."/>
        </authorList>
    </citation>
    <scope>NUCLEOTIDE SEQUENCE [LARGE SCALE GENOMIC DNA]</scope>
    <source>
        <strain evidence="8 9">78-1</strain>
    </source>
</reference>
<feature type="transmembrane region" description="Helical" evidence="6">
    <location>
        <begin position="27"/>
        <end position="51"/>
    </location>
</feature>
<dbReference type="PANTHER" id="PTHR43478">
    <property type="entry name" value="NA+/H+ ANTIPORTER-RELATED"/>
    <property type="match status" value="1"/>
</dbReference>
<feature type="transmembrane region" description="Helical" evidence="6">
    <location>
        <begin position="370"/>
        <end position="401"/>
    </location>
</feature>
<evidence type="ECO:0000313" key="9">
    <source>
        <dbReference type="Proteomes" id="UP000027665"/>
    </source>
</evidence>
<dbReference type="Pfam" id="PF03553">
    <property type="entry name" value="Na_H_antiporter"/>
    <property type="match status" value="1"/>
</dbReference>
<evidence type="ECO:0000256" key="2">
    <source>
        <dbReference type="ARBA" id="ARBA00022475"/>
    </source>
</evidence>
<keyword evidence="5 6" id="KW-0472">Membrane</keyword>
<dbReference type="PANTHER" id="PTHR43478:SF1">
    <property type="entry name" value="NA+_H+ ANTIPORTER NHAC-LIKE C-TERMINAL DOMAIN-CONTAINING PROTEIN"/>
    <property type="match status" value="1"/>
</dbReference>
<comment type="subcellular location">
    <subcellularLocation>
        <location evidence="1">Cell membrane</location>
        <topology evidence="1">Multi-pass membrane protein</topology>
    </subcellularLocation>
</comment>
<feature type="transmembrane region" description="Helical" evidence="6">
    <location>
        <begin position="5"/>
        <end position="21"/>
    </location>
</feature>
<dbReference type="STRING" id="2754.EH55_09200"/>
<evidence type="ECO:0000256" key="4">
    <source>
        <dbReference type="ARBA" id="ARBA00022989"/>
    </source>
</evidence>
<evidence type="ECO:0000259" key="7">
    <source>
        <dbReference type="Pfam" id="PF03553"/>
    </source>
</evidence>
<gene>
    <name evidence="8" type="ORF">EH55_09200</name>
</gene>
<sequence length="508" mass="54735">MEQHYGILSILPPIIAILLAIRTKNLLVSLFVAGYVGVLTISSWNPVLALFNYVKDFIYVQAAQSGNANSLVALLFIGSFVALLTQSGGSAALANKVVHLLDTRCKTQIAVWIGGLIVFFTDSGNSLIVGPAFQSVTDKLRVSREKLAYILDCTSSPICILVPFISWGIFIMGLMQKEFDQLKLPLVDYDVFLNVIPFQFYAIGTLLMVPLVAVTGYEFSAMCRAEKRTIETGQPFWPGAKLAGGGTDTSWINEKATPSVAVIPLIVLFGCLFGLLIWHGFPFKNIPGSVLRASLSCGYFLGSLCAIALMIRQKICNAEKCFNIFIEGTKDMMFIIIMLLLAWSLGSICKSLGTAIYIVELLHGSIPGWIIPALVFTVGAVISFTTGSSWGTFAILIPLAIPMAHHLGAPMYATIGAVLSGGLFGDHCSPISDTTLLSSMGGACDHFDHVETQLPYALTVAAASLIGYLISGIVESKFVLVISIGLMAVFTIAFGKMFGEKLQNRINL</sequence>
<evidence type="ECO:0000256" key="5">
    <source>
        <dbReference type="ARBA" id="ARBA00023136"/>
    </source>
</evidence>
<keyword evidence="3 6" id="KW-0812">Transmembrane</keyword>
<dbReference type="GO" id="GO:0005886">
    <property type="term" value="C:plasma membrane"/>
    <property type="evidence" value="ECO:0007669"/>
    <property type="project" value="UniProtKB-SubCell"/>
</dbReference>
<dbReference type="OrthoDB" id="9762978at2"/>
<feature type="transmembrane region" description="Helical" evidence="6">
    <location>
        <begin position="149"/>
        <end position="175"/>
    </location>
</feature>
<dbReference type="AlphaFoldDB" id="A0A073IPD7"/>
<feature type="transmembrane region" description="Helical" evidence="6">
    <location>
        <begin position="480"/>
        <end position="499"/>
    </location>
</feature>
<organism evidence="8 9">
    <name type="scientific">Synergistes jonesii</name>
    <dbReference type="NCBI Taxonomy" id="2754"/>
    <lineage>
        <taxon>Bacteria</taxon>
        <taxon>Thermotogati</taxon>
        <taxon>Synergistota</taxon>
        <taxon>Synergistia</taxon>
        <taxon>Synergistales</taxon>
        <taxon>Synergistaceae</taxon>
        <taxon>Synergistes</taxon>
    </lineage>
</organism>
<dbReference type="InterPro" id="IPR018461">
    <property type="entry name" value="Na/H_Antiport_NhaC-like_C"/>
</dbReference>
<evidence type="ECO:0000256" key="3">
    <source>
        <dbReference type="ARBA" id="ARBA00022692"/>
    </source>
</evidence>
<feature type="transmembrane region" description="Helical" evidence="6">
    <location>
        <begin position="456"/>
        <end position="474"/>
    </location>
</feature>
<feature type="transmembrane region" description="Helical" evidence="6">
    <location>
        <begin position="71"/>
        <end position="89"/>
    </location>
</feature>
<feature type="transmembrane region" description="Helical" evidence="6">
    <location>
        <begin position="260"/>
        <end position="281"/>
    </location>
</feature>
<keyword evidence="9" id="KW-1185">Reference proteome</keyword>
<feature type="transmembrane region" description="Helical" evidence="6">
    <location>
        <begin position="109"/>
        <end position="128"/>
    </location>
</feature>
<accession>A0A073IPD7</accession>
<protein>
    <submittedName>
        <fullName evidence="8">Sodium:proton exchanger</fullName>
    </submittedName>
</protein>
<keyword evidence="4 6" id="KW-1133">Transmembrane helix</keyword>
<evidence type="ECO:0000313" key="8">
    <source>
        <dbReference type="EMBL" id="KEJ91574.1"/>
    </source>
</evidence>
<evidence type="ECO:0000256" key="1">
    <source>
        <dbReference type="ARBA" id="ARBA00004651"/>
    </source>
</evidence>